<dbReference type="Proteomes" id="UP000289738">
    <property type="component" value="Chromosome A07"/>
</dbReference>
<keyword evidence="2" id="KW-1185">Reference proteome</keyword>
<dbReference type="AlphaFoldDB" id="A0A445CHL2"/>
<protein>
    <submittedName>
        <fullName evidence="1">Uncharacterized protein</fullName>
    </submittedName>
</protein>
<accession>A0A445CHL2</accession>
<comment type="caution">
    <text evidence="1">The sequence shown here is derived from an EMBL/GenBank/DDBJ whole genome shotgun (WGS) entry which is preliminary data.</text>
</comment>
<evidence type="ECO:0000313" key="1">
    <source>
        <dbReference type="EMBL" id="RYR50401.1"/>
    </source>
</evidence>
<organism evidence="1 2">
    <name type="scientific">Arachis hypogaea</name>
    <name type="common">Peanut</name>
    <dbReference type="NCBI Taxonomy" id="3818"/>
    <lineage>
        <taxon>Eukaryota</taxon>
        <taxon>Viridiplantae</taxon>
        <taxon>Streptophyta</taxon>
        <taxon>Embryophyta</taxon>
        <taxon>Tracheophyta</taxon>
        <taxon>Spermatophyta</taxon>
        <taxon>Magnoliopsida</taxon>
        <taxon>eudicotyledons</taxon>
        <taxon>Gunneridae</taxon>
        <taxon>Pentapetalae</taxon>
        <taxon>rosids</taxon>
        <taxon>fabids</taxon>
        <taxon>Fabales</taxon>
        <taxon>Fabaceae</taxon>
        <taxon>Papilionoideae</taxon>
        <taxon>50 kb inversion clade</taxon>
        <taxon>dalbergioids sensu lato</taxon>
        <taxon>Dalbergieae</taxon>
        <taxon>Pterocarpus clade</taxon>
        <taxon>Arachis</taxon>
    </lineage>
</organism>
<proteinExistence type="predicted"/>
<reference evidence="1 2" key="1">
    <citation type="submission" date="2019-01" db="EMBL/GenBank/DDBJ databases">
        <title>Sequencing of cultivated peanut Arachis hypogaea provides insights into genome evolution and oil improvement.</title>
        <authorList>
            <person name="Chen X."/>
        </authorList>
    </citation>
    <scope>NUCLEOTIDE SEQUENCE [LARGE SCALE GENOMIC DNA]</scope>
    <source>
        <strain evidence="2">cv. Fuhuasheng</strain>
        <tissue evidence="1">Leaves</tissue>
    </source>
</reference>
<name>A0A445CHL2_ARAHY</name>
<sequence length="182" mass="19815">MQGCSNWVPIWTGDEDYEKFEVHRHPTNMVVNLGKRLCTCQHSLCSCLCYSCTGEEETRGFLSSLGQSLWKKSVYNQPQAANIKRKPGKQKEERMLTRRTDEVAATLVAATAAIAAAKSKITPTVSTLAVEASNTTNEAPQVVEAPPGVGIQNLPHVDVTNNFPPPVATAEIDLSQPNYNGT</sequence>
<gene>
    <name evidence="1" type="ORF">Ahy_A07g037004</name>
</gene>
<dbReference type="EMBL" id="SDMP01000007">
    <property type="protein sequence ID" value="RYR50401.1"/>
    <property type="molecule type" value="Genomic_DNA"/>
</dbReference>
<evidence type="ECO:0000313" key="2">
    <source>
        <dbReference type="Proteomes" id="UP000289738"/>
    </source>
</evidence>